<reference evidence="1 2" key="2">
    <citation type="journal article" date="2016" name="Genome Announc.">
        <title>Draft Genome Sequence of a Biocontrol Rhizobacterium, Chryseobacterium kwangjuense Strain KJ1R5, Isolated from Pepper (Capsicum annuum).</title>
        <authorList>
            <person name="Jeong J.J."/>
            <person name="Park H."/>
            <person name="Park B.H."/>
            <person name="Mannaa M."/>
            <person name="Sang M.K."/>
            <person name="Choi I.G."/>
            <person name="Kim K.D."/>
        </authorList>
    </citation>
    <scope>NUCLEOTIDE SEQUENCE [LARGE SCALE GENOMIC DNA]</scope>
    <source>
        <strain evidence="1 2">KJ1R5</strain>
    </source>
</reference>
<name>A0A135WLK6_9FLAO</name>
<evidence type="ECO:0008006" key="3">
    <source>
        <dbReference type="Google" id="ProtNLM"/>
    </source>
</evidence>
<dbReference type="EMBL" id="LPUR01000001">
    <property type="protein sequence ID" value="KXH85796.1"/>
    <property type="molecule type" value="Genomic_DNA"/>
</dbReference>
<reference evidence="2" key="1">
    <citation type="submission" date="2015-12" db="EMBL/GenBank/DDBJ databases">
        <title>Genome sequence of a biocontrol rhizobacterium Chryseobacterium kwangjuense strain KJ1R5 isolated from pepper (Capsicum annuum L.).</title>
        <authorList>
            <person name="Jeong J.-J."/>
            <person name="Park H."/>
            <person name="Mannaa M."/>
            <person name="Sang M.K."/>
            <person name="Choi I.-G."/>
            <person name="Kim K.D."/>
        </authorList>
    </citation>
    <scope>NUCLEOTIDE SEQUENCE [LARGE SCALE GENOMIC DNA]</scope>
    <source>
        <strain evidence="2">KJ1R5</strain>
    </source>
</reference>
<gene>
    <name evidence="1" type="ORF">AU378_08650</name>
</gene>
<comment type="caution">
    <text evidence="1">The sequence shown here is derived from an EMBL/GenBank/DDBJ whole genome shotgun (WGS) entry which is preliminary data.</text>
</comment>
<dbReference type="Proteomes" id="UP000070513">
    <property type="component" value="Unassembled WGS sequence"/>
</dbReference>
<sequence length="116" mass="13724">MKKFYETFLDFQKEKVTLSKLYELKDKTEEIAKQAMHKVLYHNLDKVNAMFKDTFDIHLPDFSELTKAIETRHDIVHRNGFTKDGEVIVITQNDITELVEMTEKFVSDLDIKINKL</sequence>
<organism evidence="1 2">
    <name type="scientific">Chryseobacterium kwangjuense</name>
    <dbReference type="NCBI Taxonomy" id="267125"/>
    <lineage>
        <taxon>Bacteria</taxon>
        <taxon>Pseudomonadati</taxon>
        <taxon>Bacteroidota</taxon>
        <taxon>Flavobacteriia</taxon>
        <taxon>Flavobacteriales</taxon>
        <taxon>Weeksellaceae</taxon>
        <taxon>Chryseobacterium group</taxon>
        <taxon>Chryseobacterium</taxon>
    </lineage>
</organism>
<evidence type="ECO:0000313" key="1">
    <source>
        <dbReference type="EMBL" id="KXH85796.1"/>
    </source>
</evidence>
<protein>
    <recommendedName>
        <fullName evidence="3">RiboL-PSP-HEPN domain-containing protein</fullName>
    </recommendedName>
</protein>
<evidence type="ECO:0000313" key="2">
    <source>
        <dbReference type="Proteomes" id="UP000070513"/>
    </source>
</evidence>
<dbReference type="AlphaFoldDB" id="A0A135WLK6"/>
<proteinExistence type="predicted"/>
<dbReference type="OrthoDB" id="1340280at2"/>
<accession>A0A135WLK6</accession>